<dbReference type="EMBL" id="KB546907">
    <property type="protein sequence ID" value="EMP31118.1"/>
    <property type="molecule type" value="Genomic_DNA"/>
</dbReference>
<gene>
    <name evidence="2" type="ORF">UY3_11802</name>
</gene>
<accession>M7BG96</accession>
<sequence>MNSEEKQSGEDVMGSSSHAMSQDLFQTCPQSSRSCQPSMDGSGEGGETSVATITALKGASHSRSMPDPGEEEKE</sequence>
<name>M7BG96_CHEMY</name>
<evidence type="ECO:0000256" key="1">
    <source>
        <dbReference type="SAM" id="MobiDB-lite"/>
    </source>
</evidence>
<proteinExistence type="predicted"/>
<reference evidence="3" key="1">
    <citation type="journal article" date="2013" name="Nat. Genet.">
        <title>The draft genomes of soft-shell turtle and green sea turtle yield insights into the development and evolution of the turtle-specific body plan.</title>
        <authorList>
            <person name="Wang Z."/>
            <person name="Pascual-Anaya J."/>
            <person name="Zadissa A."/>
            <person name="Li W."/>
            <person name="Niimura Y."/>
            <person name="Huang Z."/>
            <person name="Li C."/>
            <person name="White S."/>
            <person name="Xiong Z."/>
            <person name="Fang D."/>
            <person name="Wang B."/>
            <person name="Ming Y."/>
            <person name="Chen Y."/>
            <person name="Zheng Y."/>
            <person name="Kuraku S."/>
            <person name="Pignatelli M."/>
            <person name="Herrero J."/>
            <person name="Beal K."/>
            <person name="Nozawa M."/>
            <person name="Li Q."/>
            <person name="Wang J."/>
            <person name="Zhang H."/>
            <person name="Yu L."/>
            <person name="Shigenobu S."/>
            <person name="Wang J."/>
            <person name="Liu J."/>
            <person name="Flicek P."/>
            <person name="Searle S."/>
            <person name="Wang J."/>
            <person name="Kuratani S."/>
            <person name="Yin Y."/>
            <person name="Aken B."/>
            <person name="Zhang G."/>
            <person name="Irie N."/>
        </authorList>
    </citation>
    <scope>NUCLEOTIDE SEQUENCE [LARGE SCALE GENOMIC DNA]</scope>
</reference>
<feature type="compositionally biased region" description="Polar residues" evidence="1">
    <location>
        <begin position="14"/>
        <end position="39"/>
    </location>
</feature>
<protein>
    <submittedName>
        <fullName evidence="2">Uncharacterized protein</fullName>
    </submittedName>
</protein>
<evidence type="ECO:0000313" key="3">
    <source>
        <dbReference type="Proteomes" id="UP000031443"/>
    </source>
</evidence>
<dbReference type="AlphaFoldDB" id="M7BG96"/>
<keyword evidence="3" id="KW-1185">Reference proteome</keyword>
<dbReference type="Proteomes" id="UP000031443">
    <property type="component" value="Unassembled WGS sequence"/>
</dbReference>
<evidence type="ECO:0000313" key="2">
    <source>
        <dbReference type="EMBL" id="EMP31118.1"/>
    </source>
</evidence>
<feature type="region of interest" description="Disordered" evidence="1">
    <location>
        <begin position="1"/>
        <end position="74"/>
    </location>
</feature>
<organism evidence="2 3">
    <name type="scientific">Chelonia mydas</name>
    <name type="common">Green sea-turtle</name>
    <name type="synonym">Chelonia agassizi</name>
    <dbReference type="NCBI Taxonomy" id="8469"/>
    <lineage>
        <taxon>Eukaryota</taxon>
        <taxon>Metazoa</taxon>
        <taxon>Chordata</taxon>
        <taxon>Craniata</taxon>
        <taxon>Vertebrata</taxon>
        <taxon>Euteleostomi</taxon>
        <taxon>Archelosauria</taxon>
        <taxon>Testudinata</taxon>
        <taxon>Testudines</taxon>
        <taxon>Cryptodira</taxon>
        <taxon>Durocryptodira</taxon>
        <taxon>Americhelydia</taxon>
        <taxon>Chelonioidea</taxon>
        <taxon>Cheloniidae</taxon>
        <taxon>Chelonia</taxon>
    </lineage>
</organism>